<sequence length="161" mass="18280">MFTFDYGGIGEGEPFVRFGISRTRDKSQECINKLKNASLVVAASIRSHAIHELSSSVKDRATCITCNPYDPRHDNCSALARAACHLSARTAKLVVDTHRKHRDSFMKILILWKRDTAACSFPHTSLNFSRLCRSEKMRSFIFYEMDTRTISTTLCTHKEST</sequence>
<dbReference type="HOGENOM" id="CLU_1645917_0_0_1"/>
<evidence type="ECO:0000313" key="1">
    <source>
        <dbReference type="EMBL" id="EFA07143.1"/>
    </source>
</evidence>
<name>D6WSQ5_TRICA</name>
<keyword evidence="2" id="KW-1185">Reference proteome</keyword>
<protein>
    <submittedName>
        <fullName evidence="1">Uncharacterized protein</fullName>
    </submittedName>
</protein>
<dbReference type="Proteomes" id="UP000007266">
    <property type="component" value="Linkage group 7"/>
</dbReference>
<dbReference type="EMBL" id="KQ971354">
    <property type="protein sequence ID" value="EFA07143.1"/>
    <property type="molecule type" value="Genomic_DNA"/>
</dbReference>
<proteinExistence type="predicted"/>
<reference evidence="1 2" key="2">
    <citation type="journal article" date="2010" name="Nucleic Acids Res.">
        <title>BeetleBase in 2010: revisions to provide comprehensive genomic information for Tribolium castaneum.</title>
        <authorList>
            <person name="Kim H.S."/>
            <person name="Murphy T."/>
            <person name="Xia J."/>
            <person name="Caragea D."/>
            <person name="Park Y."/>
            <person name="Beeman R.W."/>
            <person name="Lorenzen M.D."/>
            <person name="Butcher S."/>
            <person name="Manak J.R."/>
            <person name="Brown S.J."/>
        </authorList>
    </citation>
    <scope>GENOME REANNOTATION</scope>
    <source>
        <strain evidence="1 2">Georgia GA2</strain>
    </source>
</reference>
<reference evidence="1 2" key="1">
    <citation type="journal article" date="2008" name="Nature">
        <title>The genome of the model beetle and pest Tribolium castaneum.</title>
        <authorList>
            <consortium name="Tribolium Genome Sequencing Consortium"/>
            <person name="Richards S."/>
            <person name="Gibbs R.A."/>
            <person name="Weinstock G.M."/>
            <person name="Brown S.J."/>
            <person name="Denell R."/>
            <person name="Beeman R.W."/>
            <person name="Gibbs R."/>
            <person name="Beeman R.W."/>
            <person name="Brown S.J."/>
            <person name="Bucher G."/>
            <person name="Friedrich M."/>
            <person name="Grimmelikhuijzen C.J."/>
            <person name="Klingler M."/>
            <person name="Lorenzen M."/>
            <person name="Richards S."/>
            <person name="Roth S."/>
            <person name="Schroder R."/>
            <person name="Tautz D."/>
            <person name="Zdobnov E.M."/>
            <person name="Muzny D."/>
            <person name="Gibbs R.A."/>
            <person name="Weinstock G.M."/>
            <person name="Attaway T."/>
            <person name="Bell S."/>
            <person name="Buhay C.J."/>
            <person name="Chandrabose M.N."/>
            <person name="Chavez D."/>
            <person name="Clerk-Blankenburg K.P."/>
            <person name="Cree A."/>
            <person name="Dao M."/>
            <person name="Davis C."/>
            <person name="Chacko J."/>
            <person name="Dinh H."/>
            <person name="Dugan-Rocha S."/>
            <person name="Fowler G."/>
            <person name="Garner T.T."/>
            <person name="Garnes J."/>
            <person name="Gnirke A."/>
            <person name="Hawes A."/>
            <person name="Hernandez J."/>
            <person name="Hines S."/>
            <person name="Holder M."/>
            <person name="Hume J."/>
            <person name="Jhangiani S.N."/>
            <person name="Joshi V."/>
            <person name="Khan Z.M."/>
            <person name="Jackson L."/>
            <person name="Kovar C."/>
            <person name="Kowis A."/>
            <person name="Lee S."/>
            <person name="Lewis L.R."/>
            <person name="Margolis J."/>
            <person name="Morgan M."/>
            <person name="Nazareth L.V."/>
            <person name="Nguyen N."/>
            <person name="Okwuonu G."/>
            <person name="Parker D."/>
            <person name="Richards S."/>
            <person name="Ruiz S.J."/>
            <person name="Santibanez J."/>
            <person name="Savard J."/>
            <person name="Scherer S.E."/>
            <person name="Schneider B."/>
            <person name="Sodergren E."/>
            <person name="Tautz D."/>
            <person name="Vattahil S."/>
            <person name="Villasana D."/>
            <person name="White C.S."/>
            <person name="Wright R."/>
            <person name="Park Y."/>
            <person name="Beeman R.W."/>
            <person name="Lord J."/>
            <person name="Oppert B."/>
            <person name="Lorenzen M."/>
            <person name="Brown S."/>
            <person name="Wang L."/>
            <person name="Savard J."/>
            <person name="Tautz D."/>
            <person name="Richards S."/>
            <person name="Weinstock G."/>
            <person name="Gibbs R.A."/>
            <person name="Liu Y."/>
            <person name="Worley K."/>
            <person name="Weinstock G."/>
            <person name="Elsik C.G."/>
            <person name="Reese J.T."/>
            <person name="Elhaik E."/>
            <person name="Landan G."/>
            <person name="Graur D."/>
            <person name="Arensburger P."/>
            <person name="Atkinson P."/>
            <person name="Beeman R.W."/>
            <person name="Beidler J."/>
            <person name="Brown S.J."/>
            <person name="Demuth J.P."/>
            <person name="Drury D.W."/>
            <person name="Du Y.Z."/>
            <person name="Fujiwara H."/>
            <person name="Lorenzen M."/>
            <person name="Maselli V."/>
            <person name="Osanai M."/>
            <person name="Park Y."/>
            <person name="Robertson H.M."/>
            <person name="Tu Z."/>
            <person name="Wang J.J."/>
            <person name="Wang S."/>
            <person name="Richards S."/>
            <person name="Song H."/>
            <person name="Zhang L."/>
            <person name="Sodergren E."/>
            <person name="Werner D."/>
            <person name="Stanke M."/>
            <person name="Morgenstern B."/>
            <person name="Solovyev V."/>
            <person name="Kosarev P."/>
            <person name="Brown G."/>
            <person name="Chen H.C."/>
            <person name="Ermolaeva O."/>
            <person name="Hlavina W."/>
            <person name="Kapustin Y."/>
            <person name="Kiryutin B."/>
            <person name="Kitts P."/>
            <person name="Maglott D."/>
            <person name="Pruitt K."/>
            <person name="Sapojnikov V."/>
            <person name="Souvorov A."/>
            <person name="Mackey A.J."/>
            <person name="Waterhouse R.M."/>
            <person name="Wyder S."/>
            <person name="Zdobnov E.M."/>
            <person name="Zdobnov E.M."/>
            <person name="Wyder S."/>
            <person name="Kriventseva E.V."/>
            <person name="Kadowaki T."/>
            <person name="Bork P."/>
            <person name="Aranda M."/>
            <person name="Bao R."/>
            <person name="Beermann A."/>
            <person name="Berns N."/>
            <person name="Bolognesi R."/>
            <person name="Bonneton F."/>
            <person name="Bopp D."/>
            <person name="Brown S.J."/>
            <person name="Bucher G."/>
            <person name="Butts T."/>
            <person name="Chaumot A."/>
            <person name="Denell R.E."/>
            <person name="Ferrier D.E."/>
            <person name="Friedrich M."/>
            <person name="Gordon C.M."/>
            <person name="Jindra M."/>
            <person name="Klingler M."/>
            <person name="Lan Q."/>
            <person name="Lattorff H.M."/>
            <person name="Laudet V."/>
            <person name="von Levetsow C."/>
            <person name="Liu Z."/>
            <person name="Lutz R."/>
            <person name="Lynch J.A."/>
            <person name="da Fonseca R.N."/>
            <person name="Posnien N."/>
            <person name="Reuter R."/>
            <person name="Roth S."/>
            <person name="Savard J."/>
            <person name="Schinko J.B."/>
            <person name="Schmitt C."/>
            <person name="Schoppmeier M."/>
            <person name="Schroder R."/>
            <person name="Shippy T.D."/>
            <person name="Simonnet F."/>
            <person name="Marques-Souza H."/>
            <person name="Tautz D."/>
            <person name="Tomoyasu Y."/>
            <person name="Trauner J."/>
            <person name="Van der Zee M."/>
            <person name="Vervoort M."/>
            <person name="Wittkopp N."/>
            <person name="Wimmer E.A."/>
            <person name="Yang X."/>
            <person name="Jones A.K."/>
            <person name="Sattelle D.B."/>
            <person name="Ebert P.R."/>
            <person name="Nelson D."/>
            <person name="Scott J.G."/>
            <person name="Beeman R.W."/>
            <person name="Muthukrishnan S."/>
            <person name="Kramer K.J."/>
            <person name="Arakane Y."/>
            <person name="Beeman R.W."/>
            <person name="Zhu Q."/>
            <person name="Hogenkamp D."/>
            <person name="Dixit R."/>
            <person name="Oppert B."/>
            <person name="Jiang H."/>
            <person name="Zou Z."/>
            <person name="Marshall J."/>
            <person name="Elpidina E."/>
            <person name="Vinokurov K."/>
            <person name="Oppert C."/>
            <person name="Zou Z."/>
            <person name="Evans J."/>
            <person name="Lu Z."/>
            <person name="Zhao P."/>
            <person name="Sumathipala N."/>
            <person name="Altincicek B."/>
            <person name="Vilcinskas A."/>
            <person name="Williams M."/>
            <person name="Hultmark D."/>
            <person name="Hetru C."/>
            <person name="Jiang H."/>
            <person name="Grimmelikhuijzen C.J."/>
            <person name="Hauser F."/>
            <person name="Cazzamali G."/>
            <person name="Williamson M."/>
            <person name="Park Y."/>
            <person name="Li B."/>
            <person name="Tanaka Y."/>
            <person name="Predel R."/>
            <person name="Neupert S."/>
            <person name="Schachtner J."/>
            <person name="Verleyen P."/>
            <person name="Raible F."/>
            <person name="Bork P."/>
            <person name="Friedrich M."/>
            <person name="Walden K.K."/>
            <person name="Robertson H.M."/>
            <person name="Angeli S."/>
            <person name="Foret S."/>
            <person name="Bucher G."/>
            <person name="Schuetz S."/>
            <person name="Maleszka R."/>
            <person name="Wimmer E.A."/>
            <person name="Beeman R.W."/>
            <person name="Lorenzen M."/>
            <person name="Tomoyasu Y."/>
            <person name="Miller S.C."/>
            <person name="Grossmann D."/>
            <person name="Bucher G."/>
        </authorList>
    </citation>
    <scope>NUCLEOTIDE SEQUENCE [LARGE SCALE GENOMIC DNA]</scope>
    <source>
        <strain evidence="1 2">Georgia GA2</strain>
    </source>
</reference>
<accession>D6WSQ5</accession>
<organism evidence="1 2">
    <name type="scientific">Tribolium castaneum</name>
    <name type="common">Red flour beetle</name>
    <dbReference type="NCBI Taxonomy" id="7070"/>
    <lineage>
        <taxon>Eukaryota</taxon>
        <taxon>Metazoa</taxon>
        <taxon>Ecdysozoa</taxon>
        <taxon>Arthropoda</taxon>
        <taxon>Hexapoda</taxon>
        <taxon>Insecta</taxon>
        <taxon>Pterygota</taxon>
        <taxon>Neoptera</taxon>
        <taxon>Endopterygota</taxon>
        <taxon>Coleoptera</taxon>
        <taxon>Polyphaga</taxon>
        <taxon>Cucujiformia</taxon>
        <taxon>Tenebrionidae</taxon>
        <taxon>Tenebrionidae incertae sedis</taxon>
        <taxon>Tribolium</taxon>
    </lineage>
</organism>
<evidence type="ECO:0000313" key="2">
    <source>
        <dbReference type="Proteomes" id="UP000007266"/>
    </source>
</evidence>
<gene>
    <name evidence="1" type="primary">GLEAN_10134</name>
    <name evidence="1" type="ORF">TcasGA2_TC010134</name>
</gene>
<dbReference type="AlphaFoldDB" id="D6WSQ5"/>
<dbReference type="InParanoid" id="D6WSQ5"/>